<dbReference type="GO" id="GO:0046983">
    <property type="term" value="F:protein dimerization activity"/>
    <property type="evidence" value="ECO:0007669"/>
    <property type="project" value="InterPro"/>
</dbReference>
<feature type="transmembrane region" description="Helical" evidence="5">
    <location>
        <begin position="98"/>
        <end position="118"/>
    </location>
</feature>
<dbReference type="Gene3D" id="1.20.5.1930">
    <property type="match status" value="1"/>
</dbReference>
<keyword evidence="2 7" id="KW-0418">Kinase</keyword>
<evidence type="ECO:0000259" key="6">
    <source>
        <dbReference type="SMART" id="SM00387"/>
    </source>
</evidence>
<name>E3J3V8_PSEI1</name>
<dbReference type="EMBL" id="CP002299">
    <property type="protein sequence ID" value="ADP80591.1"/>
    <property type="molecule type" value="Genomic_DNA"/>
</dbReference>
<proteinExistence type="predicted"/>
<feature type="domain" description="Histidine kinase/HSP90-like ATPase" evidence="6">
    <location>
        <begin position="389"/>
        <end position="481"/>
    </location>
</feature>
<keyword evidence="5" id="KW-0472">Membrane</keyword>
<dbReference type="Gene3D" id="3.30.565.10">
    <property type="entry name" value="Histidine kinase-like ATPase, C-terminal domain"/>
    <property type="match status" value="1"/>
</dbReference>
<dbReference type="PANTHER" id="PTHR24421">
    <property type="entry name" value="NITRATE/NITRITE SENSOR PROTEIN NARX-RELATED"/>
    <property type="match status" value="1"/>
</dbReference>
<keyword evidence="5" id="KW-0812">Transmembrane</keyword>
<dbReference type="Pfam" id="PF07730">
    <property type="entry name" value="HisKA_3"/>
    <property type="match status" value="1"/>
</dbReference>
<dbReference type="KEGG" id="fri:FraEuI1c_2557"/>
<evidence type="ECO:0000256" key="5">
    <source>
        <dbReference type="SAM" id="Phobius"/>
    </source>
</evidence>
<feature type="transmembrane region" description="Helical" evidence="5">
    <location>
        <begin position="197"/>
        <end position="220"/>
    </location>
</feature>
<protein>
    <submittedName>
        <fullName evidence="7">Integral membrane sensor signal transduction histidine kinase</fullName>
    </submittedName>
</protein>
<keyword evidence="5" id="KW-1133">Transmembrane helix</keyword>
<dbReference type="Proteomes" id="UP000002484">
    <property type="component" value="Chromosome"/>
</dbReference>
<evidence type="ECO:0000313" key="8">
    <source>
        <dbReference type="Proteomes" id="UP000002484"/>
    </source>
</evidence>
<dbReference type="InParanoid" id="E3J3V8"/>
<keyword evidence="1" id="KW-0808">Transferase</keyword>
<feature type="transmembrane region" description="Helical" evidence="5">
    <location>
        <begin position="130"/>
        <end position="150"/>
    </location>
</feature>
<feature type="transmembrane region" description="Helical" evidence="5">
    <location>
        <begin position="66"/>
        <end position="86"/>
    </location>
</feature>
<dbReference type="InterPro" id="IPR003594">
    <property type="entry name" value="HATPase_dom"/>
</dbReference>
<dbReference type="InterPro" id="IPR036890">
    <property type="entry name" value="HATPase_C_sf"/>
</dbReference>
<keyword evidence="8" id="KW-1185">Reference proteome</keyword>
<keyword evidence="3" id="KW-0902">Two-component regulatory system</keyword>
<organism evidence="7 8">
    <name type="scientific">Pseudofrankia inefficax (strain DSM 45817 / CECT 9037 / DDB 130130 / EuI1c)</name>
    <name type="common">Frankia inefficax</name>
    <dbReference type="NCBI Taxonomy" id="298654"/>
    <lineage>
        <taxon>Bacteria</taxon>
        <taxon>Bacillati</taxon>
        <taxon>Actinomycetota</taxon>
        <taxon>Actinomycetes</taxon>
        <taxon>Frankiales</taxon>
        <taxon>Frankiaceae</taxon>
        <taxon>Pseudofrankia</taxon>
    </lineage>
</organism>
<dbReference type="RefSeq" id="WP_013423709.1">
    <property type="nucleotide sequence ID" value="NC_014666.1"/>
</dbReference>
<feature type="transmembrane region" description="Helical" evidence="5">
    <location>
        <begin position="170"/>
        <end position="190"/>
    </location>
</feature>
<evidence type="ECO:0000256" key="3">
    <source>
        <dbReference type="ARBA" id="ARBA00023012"/>
    </source>
</evidence>
<dbReference type="SMART" id="SM00387">
    <property type="entry name" value="HATPase_c"/>
    <property type="match status" value="1"/>
</dbReference>
<dbReference type="CDD" id="cd16917">
    <property type="entry name" value="HATPase_UhpB-NarQ-NarX-like"/>
    <property type="match status" value="1"/>
</dbReference>
<dbReference type="InterPro" id="IPR011712">
    <property type="entry name" value="Sig_transdc_His_kin_sub3_dim/P"/>
</dbReference>
<evidence type="ECO:0000256" key="2">
    <source>
        <dbReference type="ARBA" id="ARBA00022777"/>
    </source>
</evidence>
<dbReference type="AlphaFoldDB" id="E3J3V8"/>
<dbReference type="GO" id="GO:0016020">
    <property type="term" value="C:membrane"/>
    <property type="evidence" value="ECO:0007669"/>
    <property type="project" value="InterPro"/>
</dbReference>
<gene>
    <name evidence="7" type="ordered locus">FraEuI1c_2557</name>
</gene>
<feature type="compositionally biased region" description="Pro residues" evidence="4">
    <location>
        <begin position="357"/>
        <end position="373"/>
    </location>
</feature>
<dbReference type="PIRSF" id="PIRSF037434">
    <property type="entry name" value="STHK_ChrS"/>
    <property type="match status" value="1"/>
</dbReference>
<dbReference type="GO" id="GO:0000155">
    <property type="term" value="F:phosphorelay sensor kinase activity"/>
    <property type="evidence" value="ECO:0007669"/>
    <property type="project" value="InterPro"/>
</dbReference>
<dbReference type="Pfam" id="PF02518">
    <property type="entry name" value="HATPase_c"/>
    <property type="match status" value="1"/>
</dbReference>
<dbReference type="InterPro" id="IPR017205">
    <property type="entry name" value="Sig_transdc_His_kinase_ChrS"/>
</dbReference>
<feature type="region of interest" description="Disordered" evidence="4">
    <location>
        <begin position="353"/>
        <end position="383"/>
    </location>
</feature>
<sequence length="481" mass="50472">MTNPGVAAGPEAGRRAEPPSAELLSAEPRPAEPAVTDPLSAEPWGALSDLSVEEGIAIGARLWRRIVLGLHLAFVVLVTLATVTVLTVDEQAAWERPAGLASLGAITVAYAVVARFGMPAAVRTRRQTRVVTAYLVVLVLGIGVLARVAPDGLFLLFIAYPQVWSLEERRAPSVVWTVLVFVASLAGVLLHQEQVHLGLVAAIGNELTGVAFSLLIGFWVHRLFDRNRDQAGLIAELGRTKAEVAALERDRGAQAERERLARDVHDTLAQGYTSILMLARTALAQLGTDPAGARERLQLVEEVAQENLAQARALVAAQSRVELDGTSLRDALTQLARRFTRETGIDVDVRVAGEPTDPLPAGPVPADPLPTGPGGPGAAPPGGLALRPAQELVLLRAAQEALTNARRHASPSRVSLVLAPGGPGEAILRVVDDGVGFAAGTEPGTGLTGLRRRVEAAGGELRVTSAPGTGTEVLARLVSEP</sequence>
<dbReference type="eggNOG" id="COG4585">
    <property type="taxonomic scope" value="Bacteria"/>
</dbReference>
<dbReference type="SUPFAM" id="SSF55874">
    <property type="entry name" value="ATPase domain of HSP90 chaperone/DNA topoisomerase II/histidine kinase"/>
    <property type="match status" value="1"/>
</dbReference>
<feature type="region of interest" description="Disordered" evidence="4">
    <location>
        <begin position="1"/>
        <end position="38"/>
    </location>
</feature>
<evidence type="ECO:0000256" key="4">
    <source>
        <dbReference type="SAM" id="MobiDB-lite"/>
    </source>
</evidence>
<dbReference type="STRING" id="298654.FraEuI1c_2557"/>
<dbReference type="HOGENOM" id="CLU_000445_20_15_11"/>
<evidence type="ECO:0000256" key="1">
    <source>
        <dbReference type="ARBA" id="ARBA00022679"/>
    </source>
</evidence>
<evidence type="ECO:0000313" key="7">
    <source>
        <dbReference type="EMBL" id="ADP80591.1"/>
    </source>
</evidence>
<dbReference type="InterPro" id="IPR050482">
    <property type="entry name" value="Sensor_HK_TwoCompSys"/>
</dbReference>
<accession>E3J3V8</accession>
<reference evidence="7 8" key="1">
    <citation type="submission" date="2010-10" db="EMBL/GenBank/DDBJ databases">
        <title>Complete sequence of Frankia sp. EuI1c.</title>
        <authorList>
            <consortium name="US DOE Joint Genome Institute"/>
            <person name="Lucas S."/>
            <person name="Copeland A."/>
            <person name="Lapidus A."/>
            <person name="Cheng J.-F."/>
            <person name="Bruce D."/>
            <person name="Goodwin L."/>
            <person name="Pitluck S."/>
            <person name="Chertkov O."/>
            <person name="Detter J.C."/>
            <person name="Han C."/>
            <person name="Tapia R."/>
            <person name="Land M."/>
            <person name="Hauser L."/>
            <person name="Jeffries C."/>
            <person name="Kyrpides N."/>
            <person name="Ivanova N."/>
            <person name="Mikhailova N."/>
            <person name="Beauchemin N."/>
            <person name="Sen A."/>
            <person name="Sur S.A."/>
            <person name="Gtari M."/>
            <person name="Wall L."/>
            <person name="Tisa L."/>
            <person name="Woyke T."/>
        </authorList>
    </citation>
    <scope>NUCLEOTIDE SEQUENCE [LARGE SCALE GENOMIC DNA]</scope>
    <source>
        <strain evidence="8">DSM 45817 / CECT 9037 / EuI1c</strain>
    </source>
</reference>